<dbReference type="RefSeq" id="WP_062395013.1">
    <property type="nucleotide sequence ID" value="NZ_CP011853.1"/>
</dbReference>
<accession>A0A0N9NG31</accession>
<dbReference type="InterPro" id="IPR050300">
    <property type="entry name" value="GDXG_lipolytic_enzyme"/>
</dbReference>
<dbReference type="SUPFAM" id="SSF53474">
    <property type="entry name" value="alpha/beta-Hydrolases"/>
    <property type="match status" value="1"/>
</dbReference>
<organism evidence="4 5">
    <name type="scientific">Gordonia phthalatica</name>
    <dbReference type="NCBI Taxonomy" id="1136941"/>
    <lineage>
        <taxon>Bacteria</taxon>
        <taxon>Bacillati</taxon>
        <taxon>Actinomycetota</taxon>
        <taxon>Actinomycetes</taxon>
        <taxon>Mycobacteriales</taxon>
        <taxon>Gordoniaceae</taxon>
        <taxon>Gordonia</taxon>
    </lineage>
</organism>
<dbReference type="KEGG" id="goq:ACH46_05530"/>
<evidence type="ECO:0000256" key="1">
    <source>
        <dbReference type="ARBA" id="ARBA00022801"/>
    </source>
</evidence>
<evidence type="ECO:0000256" key="2">
    <source>
        <dbReference type="SAM" id="SignalP"/>
    </source>
</evidence>
<reference evidence="5" key="1">
    <citation type="submission" date="2015-06" db="EMBL/GenBank/DDBJ databases">
        <title>Complete genome sequence and metabolic analysis of phthalate degradation pathway in Gordonia sp. QH-11.</title>
        <authorList>
            <person name="Jin D."/>
            <person name="Kong X."/>
            <person name="Bai Z."/>
        </authorList>
    </citation>
    <scope>NUCLEOTIDE SEQUENCE [LARGE SCALE GENOMIC DNA]</scope>
    <source>
        <strain evidence="5">QH-11</strain>
    </source>
</reference>
<dbReference type="InterPro" id="IPR029058">
    <property type="entry name" value="AB_hydrolase_fold"/>
</dbReference>
<protein>
    <submittedName>
        <fullName evidence="4">Lipase</fullName>
    </submittedName>
</protein>
<sequence length="323" mass="34128">MRKAVTAAVATSLLLALGACTNDSDSGAAPTDSAAVAADPGKAAGDFAKVTASTNVDAKRYLYPTTTGDRDDDQNWADLFLPPGAHDAGEIPLVVLIHGGAWKSEIGADVFVTFARRLAERGLAVYNVEYRRVGAGGGWPTTFADVAAALDFIPNVKKAVPSLNIDDVVVAGHSAGGQLSMWAGTRHKLKNDDVGSKPKFQPKRVISLSGPIDMRTAVRMGDKNIVEALSGTPDEVPERYAEVDPIQNIDPSIPVIAMNGDKDHIVPAVLSQNYVREAKAKGAKADMVLMRGINHVQIVDPGNPQFVTVLETISRSAHDAAQD</sequence>
<keyword evidence="5" id="KW-1185">Reference proteome</keyword>
<dbReference type="STRING" id="1136941.ACH46_05530"/>
<dbReference type="Pfam" id="PF20434">
    <property type="entry name" value="BD-FAE"/>
    <property type="match status" value="1"/>
</dbReference>
<keyword evidence="1" id="KW-0378">Hydrolase</keyword>
<dbReference type="PROSITE" id="PS51257">
    <property type="entry name" value="PROKAR_LIPOPROTEIN"/>
    <property type="match status" value="1"/>
</dbReference>
<dbReference type="AlphaFoldDB" id="A0A0N9NG31"/>
<dbReference type="Proteomes" id="UP000063789">
    <property type="component" value="Chromosome"/>
</dbReference>
<gene>
    <name evidence="4" type="ORF">ACH46_05530</name>
</gene>
<evidence type="ECO:0000313" key="5">
    <source>
        <dbReference type="Proteomes" id="UP000063789"/>
    </source>
</evidence>
<feature type="signal peptide" evidence="2">
    <location>
        <begin position="1"/>
        <end position="21"/>
    </location>
</feature>
<proteinExistence type="predicted"/>
<feature type="chain" id="PRO_5039295071" evidence="2">
    <location>
        <begin position="22"/>
        <end position="323"/>
    </location>
</feature>
<reference evidence="4 5" key="2">
    <citation type="journal article" date="2017" name="Int. J. Syst. Evol. Microbiol.">
        <title>Gordonia phthalatica sp. nov., a di-n-butyl phthalate-degrading bacterium isolated from activated sludge.</title>
        <authorList>
            <person name="Jin D."/>
            <person name="Kong X."/>
            <person name="Jia M."/>
            <person name="Yu X."/>
            <person name="Wang X."/>
            <person name="Zhuang X."/>
            <person name="Deng Y."/>
            <person name="Bai Z."/>
        </authorList>
    </citation>
    <scope>NUCLEOTIDE SEQUENCE [LARGE SCALE GENOMIC DNA]</scope>
    <source>
        <strain evidence="4 5">QH-11</strain>
    </source>
</reference>
<evidence type="ECO:0000259" key="3">
    <source>
        <dbReference type="Pfam" id="PF20434"/>
    </source>
</evidence>
<dbReference type="OrthoDB" id="255603at2"/>
<keyword evidence="2" id="KW-0732">Signal</keyword>
<name>A0A0N9NG31_9ACTN</name>
<evidence type="ECO:0000313" key="4">
    <source>
        <dbReference type="EMBL" id="ALG86630.1"/>
    </source>
</evidence>
<dbReference type="InterPro" id="IPR049492">
    <property type="entry name" value="BD-FAE-like_dom"/>
</dbReference>
<dbReference type="EMBL" id="CP011853">
    <property type="protein sequence ID" value="ALG86630.1"/>
    <property type="molecule type" value="Genomic_DNA"/>
</dbReference>
<dbReference type="PATRIC" id="fig|1136941.3.peg.1131"/>
<dbReference type="GO" id="GO:0016787">
    <property type="term" value="F:hydrolase activity"/>
    <property type="evidence" value="ECO:0007669"/>
    <property type="project" value="UniProtKB-KW"/>
</dbReference>
<dbReference type="Gene3D" id="3.40.50.1820">
    <property type="entry name" value="alpha/beta hydrolase"/>
    <property type="match status" value="1"/>
</dbReference>
<dbReference type="PANTHER" id="PTHR48081">
    <property type="entry name" value="AB HYDROLASE SUPERFAMILY PROTEIN C4A8.06C"/>
    <property type="match status" value="1"/>
</dbReference>
<feature type="domain" description="BD-FAE-like" evidence="3">
    <location>
        <begin position="78"/>
        <end position="273"/>
    </location>
</feature>